<protein>
    <recommendedName>
        <fullName evidence="4">Small, acid-soluble spore protein, alpha/beta type</fullName>
    </recommendedName>
</protein>
<feature type="compositionally biased region" description="Basic and acidic residues" evidence="1">
    <location>
        <begin position="53"/>
        <end position="72"/>
    </location>
</feature>
<dbReference type="AlphaFoldDB" id="A0A1G6HNR9"/>
<evidence type="ECO:0000313" key="2">
    <source>
        <dbReference type="EMBL" id="SDB95834.1"/>
    </source>
</evidence>
<gene>
    <name evidence="2" type="ORF">SAMN04488112_101114</name>
</gene>
<organism evidence="2 3">
    <name type="scientific">Melghirimyces thermohalophilus</name>
    <dbReference type="NCBI Taxonomy" id="1236220"/>
    <lineage>
        <taxon>Bacteria</taxon>
        <taxon>Bacillati</taxon>
        <taxon>Bacillota</taxon>
        <taxon>Bacilli</taxon>
        <taxon>Bacillales</taxon>
        <taxon>Thermoactinomycetaceae</taxon>
        <taxon>Melghirimyces</taxon>
    </lineage>
</organism>
<name>A0A1G6HNR9_9BACL</name>
<accession>A0A1G6HNR9</accession>
<dbReference type="STRING" id="1236220.SAMN04488112_101114"/>
<proteinExistence type="predicted"/>
<evidence type="ECO:0008006" key="4">
    <source>
        <dbReference type="Google" id="ProtNLM"/>
    </source>
</evidence>
<sequence>MFRFLNQKNEQSKREGAAPRAQAGETSDDRKIKNMMNEVASELGVSEAQANRSPEKGKELGKRIEEEVKKRT</sequence>
<feature type="region of interest" description="Disordered" evidence="1">
    <location>
        <begin position="1"/>
        <end position="72"/>
    </location>
</feature>
<evidence type="ECO:0000256" key="1">
    <source>
        <dbReference type="SAM" id="MobiDB-lite"/>
    </source>
</evidence>
<dbReference type="RefSeq" id="WP_091565415.1">
    <property type="nucleotide sequence ID" value="NZ_FMZA01000001.1"/>
</dbReference>
<dbReference type="OrthoDB" id="2991100at2"/>
<reference evidence="2 3" key="1">
    <citation type="submission" date="2016-10" db="EMBL/GenBank/DDBJ databases">
        <authorList>
            <person name="de Groot N.N."/>
        </authorList>
    </citation>
    <scope>NUCLEOTIDE SEQUENCE [LARGE SCALE GENOMIC DNA]</scope>
    <source>
        <strain evidence="2 3">DSM 45514</strain>
    </source>
</reference>
<dbReference type="Proteomes" id="UP000199387">
    <property type="component" value="Unassembled WGS sequence"/>
</dbReference>
<dbReference type="EMBL" id="FMZA01000001">
    <property type="protein sequence ID" value="SDB95834.1"/>
    <property type="molecule type" value="Genomic_DNA"/>
</dbReference>
<keyword evidence="3" id="KW-1185">Reference proteome</keyword>
<evidence type="ECO:0000313" key="3">
    <source>
        <dbReference type="Proteomes" id="UP000199387"/>
    </source>
</evidence>